<sequence>MEYLRSCLHDCGFGEQMTAKCLQCIGEKRRLELLRLLNLQRGKLMDELHTAQRRIDTMDYIIRQIEMTIEEAQL</sequence>
<dbReference type="Proteomes" id="UP000620366">
    <property type="component" value="Unassembled WGS sequence"/>
</dbReference>
<dbReference type="RefSeq" id="WP_249300063.1">
    <property type="nucleotide sequence ID" value="NZ_JACRSP010000002.1"/>
</dbReference>
<keyword evidence="2" id="KW-1185">Reference proteome</keyword>
<evidence type="ECO:0000313" key="1">
    <source>
        <dbReference type="EMBL" id="MBC8536305.1"/>
    </source>
</evidence>
<dbReference type="AlphaFoldDB" id="A0A926DC84"/>
<evidence type="ECO:0000313" key="2">
    <source>
        <dbReference type="Proteomes" id="UP000620366"/>
    </source>
</evidence>
<organism evidence="1 2">
    <name type="scientific">Feifania hominis</name>
    <dbReference type="NCBI Taxonomy" id="2763660"/>
    <lineage>
        <taxon>Bacteria</taxon>
        <taxon>Bacillati</taxon>
        <taxon>Bacillota</taxon>
        <taxon>Clostridia</taxon>
        <taxon>Eubacteriales</taxon>
        <taxon>Feifaniaceae</taxon>
        <taxon>Feifania</taxon>
    </lineage>
</organism>
<protein>
    <submittedName>
        <fullName evidence="1">Uncharacterized protein</fullName>
    </submittedName>
</protein>
<comment type="caution">
    <text evidence="1">The sequence shown here is derived from an EMBL/GenBank/DDBJ whole genome shotgun (WGS) entry which is preliminary data.</text>
</comment>
<accession>A0A926DC84</accession>
<gene>
    <name evidence="1" type="ORF">H8695_06305</name>
</gene>
<name>A0A926DC84_9FIRM</name>
<proteinExistence type="predicted"/>
<reference evidence="1" key="1">
    <citation type="submission" date="2020-08" db="EMBL/GenBank/DDBJ databases">
        <title>Genome public.</title>
        <authorList>
            <person name="Liu C."/>
            <person name="Sun Q."/>
        </authorList>
    </citation>
    <scope>NUCLEOTIDE SEQUENCE</scope>
    <source>
        <strain evidence="1">BX7</strain>
    </source>
</reference>
<dbReference type="EMBL" id="JACRSP010000002">
    <property type="protein sequence ID" value="MBC8536305.1"/>
    <property type="molecule type" value="Genomic_DNA"/>
</dbReference>